<keyword evidence="3" id="KW-1185">Reference proteome</keyword>
<protein>
    <submittedName>
        <fullName evidence="2">Uncharacterized protein</fullName>
    </submittedName>
</protein>
<name>A0A6A6EGZ1_9PEZI</name>
<gene>
    <name evidence="2" type="ORF">K469DRAFT_701102</name>
</gene>
<proteinExistence type="predicted"/>
<reference evidence="2" key="1">
    <citation type="journal article" date="2020" name="Stud. Mycol.">
        <title>101 Dothideomycetes genomes: a test case for predicting lifestyles and emergence of pathogens.</title>
        <authorList>
            <person name="Haridas S."/>
            <person name="Albert R."/>
            <person name="Binder M."/>
            <person name="Bloem J."/>
            <person name="Labutti K."/>
            <person name="Salamov A."/>
            <person name="Andreopoulos B."/>
            <person name="Baker S."/>
            <person name="Barry K."/>
            <person name="Bills G."/>
            <person name="Bluhm B."/>
            <person name="Cannon C."/>
            <person name="Castanera R."/>
            <person name="Culley D."/>
            <person name="Daum C."/>
            <person name="Ezra D."/>
            <person name="Gonzalez J."/>
            <person name="Henrissat B."/>
            <person name="Kuo A."/>
            <person name="Liang C."/>
            <person name="Lipzen A."/>
            <person name="Lutzoni F."/>
            <person name="Magnuson J."/>
            <person name="Mondo S."/>
            <person name="Nolan M."/>
            <person name="Ohm R."/>
            <person name="Pangilinan J."/>
            <person name="Park H.-J."/>
            <person name="Ramirez L."/>
            <person name="Alfaro M."/>
            <person name="Sun H."/>
            <person name="Tritt A."/>
            <person name="Yoshinaga Y."/>
            <person name="Zwiers L.-H."/>
            <person name="Turgeon B."/>
            <person name="Goodwin S."/>
            <person name="Spatafora J."/>
            <person name="Crous P."/>
            <person name="Grigoriev I."/>
        </authorList>
    </citation>
    <scope>NUCLEOTIDE SEQUENCE</scope>
    <source>
        <strain evidence="2">CBS 207.26</strain>
    </source>
</reference>
<evidence type="ECO:0000313" key="2">
    <source>
        <dbReference type="EMBL" id="KAF2189829.1"/>
    </source>
</evidence>
<evidence type="ECO:0000256" key="1">
    <source>
        <dbReference type="SAM" id="Phobius"/>
    </source>
</evidence>
<keyword evidence="1" id="KW-0472">Membrane</keyword>
<accession>A0A6A6EGZ1</accession>
<evidence type="ECO:0000313" key="3">
    <source>
        <dbReference type="Proteomes" id="UP000800200"/>
    </source>
</evidence>
<feature type="transmembrane region" description="Helical" evidence="1">
    <location>
        <begin position="6"/>
        <end position="27"/>
    </location>
</feature>
<sequence>MAGTVAGIVAGIVAAVITVIAALIPFLRRQHRATQDRLQSSDLSTQLHITNIQNNWLGSRNRSLRGSRHGY</sequence>
<dbReference type="AlphaFoldDB" id="A0A6A6EGZ1"/>
<organism evidence="2 3">
    <name type="scientific">Zopfia rhizophila CBS 207.26</name>
    <dbReference type="NCBI Taxonomy" id="1314779"/>
    <lineage>
        <taxon>Eukaryota</taxon>
        <taxon>Fungi</taxon>
        <taxon>Dikarya</taxon>
        <taxon>Ascomycota</taxon>
        <taxon>Pezizomycotina</taxon>
        <taxon>Dothideomycetes</taxon>
        <taxon>Dothideomycetes incertae sedis</taxon>
        <taxon>Zopfiaceae</taxon>
        <taxon>Zopfia</taxon>
    </lineage>
</organism>
<dbReference type="EMBL" id="ML994620">
    <property type="protein sequence ID" value="KAF2189829.1"/>
    <property type="molecule type" value="Genomic_DNA"/>
</dbReference>
<dbReference type="Proteomes" id="UP000800200">
    <property type="component" value="Unassembled WGS sequence"/>
</dbReference>
<keyword evidence="1" id="KW-1133">Transmembrane helix</keyword>
<keyword evidence="1" id="KW-0812">Transmembrane</keyword>